<evidence type="ECO:0000313" key="1">
    <source>
        <dbReference type="EMBL" id="SBV27705.1"/>
    </source>
</evidence>
<dbReference type="STRING" id="307121.GA0070620_3231"/>
<keyword evidence="2" id="KW-1185">Reference proteome</keyword>
<proteinExistence type="predicted"/>
<name>A0A1C3N556_9ACTN</name>
<dbReference type="Proteomes" id="UP000199393">
    <property type="component" value="Chromosome I"/>
</dbReference>
<dbReference type="AlphaFoldDB" id="A0A1C3N556"/>
<evidence type="ECO:0000313" key="2">
    <source>
        <dbReference type="Proteomes" id="UP000199393"/>
    </source>
</evidence>
<dbReference type="InterPro" id="IPR046211">
    <property type="entry name" value="DUF6244"/>
</dbReference>
<sequence>MEVADPVTQVETIAGELQALRAGAERAQGLAAAADNQAQEIALRAAAAGFTAVAAGMARVRAAIGELRGRLGGLLTTIDEASTATSAVPREATPQDTIAALTPVHQGIVGAREASAATSTHVGTLQRLVTTVLHGGQPGPMLQTLDGIKQVLALMAQRAGTAEQTVEAAIAAARRLGSAGN</sequence>
<organism evidence="1 2">
    <name type="scientific">Micromonospora krabiensis</name>
    <dbReference type="NCBI Taxonomy" id="307121"/>
    <lineage>
        <taxon>Bacteria</taxon>
        <taxon>Bacillati</taxon>
        <taxon>Actinomycetota</taxon>
        <taxon>Actinomycetes</taxon>
        <taxon>Micromonosporales</taxon>
        <taxon>Micromonosporaceae</taxon>
        <taxon>Micromonospora</taxon>
    </lineage>
</organism>
<accession>A0A1C3N556</accession>
<dbReference type="Pfam" id="PF19757">
    <property type="entry name" value="DUF6244"/>
    <property type="match status" value="1"/>
</dbReference>
<dbReference type="EMBL" id="LT598496">
    <property type="protein sequence ID" value="SBV27705.1"/>
    <property type="molecule type" value="Genomic_DNA"/>
</dbReference>
<gene>
    <name evidence="1" type="ORF">GA0070620_3231</name>
</gene>
<protein>
    <submittedName>
        <fullName evidence="1">Uncharacterized protein</fullName>
    </submittedName>
</protein>
<reference evidence="2" key="1">
    <citation type="submission" date="2016-06" db="EMBL/GenBank/DDBJ databases">
        <authorList>
            <person name="Varghese N."/>
        </authorList>
    </citation>
    <scope>NUCLEOTIDE SEQUENCE [LARGE SCALE GENOMIC DNA]</scope>
    <source>
        <strain evidence="2">DSM 45344</strain>
    </source>
</reference>